<evidence type="ECO:0000313" key="3">
    <source>
        <dbReference type="EMBL" id="GJN40456.1"/>
    </source>
</evidence>
<gene>
    <name evidence="3" type="primary">gb29671</name>
    <name evidence="3" type="ORF">PR202_gb29671</name>
</gene>
<dbReference type="EMBL" id="BQKI01000126">
    <property type="protein sequence ID" value="GJN40456.1"/>
    <property type="molecule type" value="Genomic_DNA"/>
</dbReference>
<name>A0AAV5G2B2_ELECO</name>
<dbReference type="PANTHER" id="PTHR45657:SF50">
    <property type="entry name" value="PHOSPHATIDYLINOSITOL_PHOSPHATIDYLCHOLINE TRANSFER PROTEIN SFH11"/>
    <property type="match status" value="1"/>
</dbReference>
<keyword evidence="4" id="KW-1185">Reference proteome</keyword>
<dbReference type="GO" id="GO:0012505">
    <property type="term" value="C:endomembrane system"/>
    <property type="evidence" value="ECO:0007669"/>
    <property type="project" value="UniProtKB-SubCell"/>
</dbReference>
<protein>
    <recommendedName>
        <fullName evidence="2">CRAL/TRIO N-terminal domain-containing protein</fullName>
    </recommendedName>
</protein>
<dbReference type="InterPro" id="IPR036865">
    <property type="entry name" value="CRAL-TRIO_dom_sf"/>
</dbReference>
<accession>A0AAV5G2B2</accession>
<feature type="domain" description="CRAL/TRIO N-terminal" evidence="2">
    <location>
        <begin position="54"/>
        <end position="79"/>
    </location>
</feature>
<proteinExistence type="predicted"/>
<dbReference type="SUPFAM" id="SSF46938">
    <property type="entry name" value="CRAL/TRIO N-terminal domain"/>
    <property type="match status" value="1"/>
</dbReference>
<dbReference type="InterPro" id="IPR036273">
    <property type="entry name" value="CRAL/TRIO_N_dom_sf"/>
</dbReference>
<comment type="caution">
    <text evidence="3">The sequence shown here is derived from an EMBL/GenBank/DDBJ whole genome shotgun (WGS) entry which is preliminary data.</text>
</comment>
<sequence length="179" mass="20651">MSFRSIDQLLRRNSNIKISRNIIDDIHDQKEEQYVQSLRELLLASNQLLEKFDDYHLLLRFLRMRGFNILKAKEIFLSMLKWREDCSVDAIANQPQPIEHAWLSPLAPAKSSSSPAYCFHEVEQPSVPRPPVRLKDVAHKSPVPTLSPASRVELLSIHPDVHHPTWNISDELLSQTSLI</sequence>
<dbReference type="AlphaFoldDB" id="A0AAV5G2B2"/>
<dbReference type="Gene3D" id="3.40.525.10">
    <property type="entry name" value="CRAL-TRIO lipid binding domain"/>
    <property type="match status" value="1"/>
</dbReference>
<dbReference type="Proteomes" id="UP001054889">
    <property type="component" value="Unassembled WGS sequence"/>
</dbReference>
<dbReference type="PANTHER" id="PTHR45657">
    <property type="entry name" value="CRAL-TRIO DOMAIN-CONTAINING PROTEIN YKL091C-RELATED"/>
    <property type="match status" value="1"/>
</dbReference>
<dbReference type="SMART" id="SM01100">
    <property type="entry name" value="CRAL_TRIO_N"/>
    <property type="match status" value="1"/>
</dbReference>
<reference evidence="3" key="2">
    <citation type="submission" date="2021-12" db="EMBL/GenBank/DDBJ databases">
        <title>Resequencing data analysis of finger millet.</title>
        <authorList>
            <person name="Hatakeyama M."/>
            <person name="Aluri S."/>
            <person name="Balachadran M.T."/>
            <person name="Sivarajan S.R."/>
            <person name="Poveda L."/>
            <person name="Shimizu-Inatsugi R."/>
            <person name="Schlapbach R."/>
            <person name="Sreeman S.M."/>
            <person name="Shimizu K.K."/>
        </authorList>
    </citation>
    <scope>NUCLEOTIDE SEQUENCE</scope>
</reference>
<reference evidence="3" key="1">
    <citation type="journal article" date="2018" name="DNA Res.">
        <title>Multiple hybrid de novo genome assembly of finger millet, an orphan allotetraploid crop.</title>
        <authorList>
            <person name="Hatakeyama M."/>
            <person name="Aluri S."/>
            <person name="Balachadran M.T."/>
            <person name="Sivarajan S.R."/>
            <person name="Patrignani A."/>
            <person name="Gruter S."/>
            <person name="Poveda L."/>
            <person name="Shimizu-Inatsugi R."/>
            <person name="Baeten J."/>
            <person name="Francoijs K.J."/>
            <person name="Nataraja K.N."/>
            <person name="Reddy Y.A.N."/>
            <person name="Phadnis S."/>
            <person name="Ravikumar R.L."/>
            <person name="Schlapbach R."/>
            <person name="Sreeman S.M."/>
            <person name="Shimizu K.K."/>
        </authorList>
    </citation>
    <scope>NUCLEOTIDE SEQUENCE</scope>
</reference>
<comment type="subcellular location">
    <subcellularLocation>
        <location evidence="1">Endomembrane system</location>
        <topology evidence="1">Peripheral membrane protein</topology>
    </subcellularLocation>
</comment>
<evidence type="ECO:0000256" key="1">
    <source>
        <dbReference type="ARBA" id="ARBA00004184"/>
    </source>
</evidence>
<dbReference type="InterPro" id="IPR011074">
    <property type="entry name" value="CRAL/TRIO_N_dom"/>
</dbReference>
<dbReference type="InterPro" id="IPR051026">
    <property type="entry name" value="PI/PC_transfer"/>
</dbReference>
<evidence type="ECO:0000313" key="4">
    <source>
        <dbReference type="Proteomes" id="UP001054889"/>
    </source>
</evidence>
<organism evidence="3 4">
    <name type="scientific">Eleusine coracana subsp. coracana</name>
    <dbReference type="NCBI Taxonomy" id="191504"/>
    <lineage>
        <taxon>Eukaryota</taxon>
        <taxon>Viridiplantae</taxon>
        <taxon>Streptophyta</taxon>
        <taxon>Embryophyta</taxon>
        <taxon>Tracheophyta</taxon>
        <taxon>Spermatophyta</taxon>
        <taxon>Magnoliopsida</taxon>
        <taxon>Liliopsida</taxon>
        <taxon>Poales</taxon>
        <taxon>Poaceae</taxon>
        <taxon>PACMAD clade</taxon>
        <taxon>Chloridoideae</taxon>
        <taxon>Cynodonteae</taxon>
        <taxon>Eleusininae</taxon>
        <taxon>Eleusine</taxon>
    </lineage>
</organism>
<evidence type="ECO:0000259" key="2">
    <source>
        <dbReference type="SMART" id="SM01100"/>
    </source>
</evidence>